<dbReference type="Proteomes" id="UP001219956">
    <property type="component" value="Unassembled WGS sequence"/>
</dbReference>
<evidence type="ECO:0008006" key="4">
    <source>
        <dbReference type="Google" id="ProtNLM"/>
    </source>
</evidence>
<reference evidence="2 3" key="1">
    <citation type="submission" date="2023-01" db="EMBL/GenBank/DDBJ databases">
        <title>Novel species of the genus Vogesella isolated from rivers.</title>
        <authorList>
            <person name="Lu H."/>
        </authorList>
    </citation>
    <scope>NUCLEOTIDE SEQUENCE [LARGE SCALE GENOMIC DNA]</scope>
    <source>
        <strain evidence="2 3">DC21W</strain>
    </source>
</reference>
<protein>
    <recommendedName>
        <fullName evidence="4">Flagellar hook-length control protein FliK</fullName>
    </recommendedName>
</protein>
<evidence type="ECO:0000313" key="2">
    <source>
        <dbReference type="EMBL" id="MDC7716804.1"/>
    </source>
</evidence>
<feature type="compositionally biased region" description="Polar residues" evidence="1">
    <location>
        <begin position="99"/>
        <end position="115"/>
    </location>
</feature>
<evidence type="ECO:0000313" key="3">
    <source>
        <dbReference type="Proteomes" id="UP001219956"/>
    </source>
</evidence>
<feature type="compositionally biased region" description="Low complexity" evidence="1">
    <location>
        <begin position="123"/>
        <end position="155"/>
    </location>
</feature>
<sequence>MDISSTNPLSPSPLYRDSTAARQRELPQTGSLESAGQQALEASTAREAQLQAATQQVASKPENAAPQQNKRATDLQFSLQAQLLSTQAVRVQQAQQRTDNAVTTSSEQPVASQPAANPGGNGNSSTNDATTATSPPSQTTAQQTAAPRSTPQQPARSEDSSRAELNASAQQQAVAQYQASQSILQSSSGVKFSA</sequence>
<dbReference type="RefSeq" id="WP_272751189.1">
    <property type="nucleotide sequence ID" value="NZ_JAQQLF010000006.1"/>
</dbReference>
<feature type="compositionally biased region" description="Polar residues" evidence="1">
    <location>
        <begin position="26"/>
        <end position="41"/>
    </location>
</feature>
<accession>A0ABT5IW51</accession>
<comment type="caution">
    <text evidence="2">The sequence shown here is derived from an EMBL/GenBank/DDBJ whole genome shotgun (WGS) entry which is preliminary data.</text>
</comment>
<feature type="region of interest" description="Disordered" evidence="1">
    <location>
        <begin position="87"/>
        <end position="172"/>
    </location>
</feature>
<feature type="compositionally biased region" description="Low complexity" evidence="1">
    <location>
        <begin position="87"/>
        <end position="98"/>
    </location>
</feature>
<keyword evidence="3" id="KW-1185">Reference proteome</keyword>
<gene>
    <name evidence="2" type="ORF">PQU95_06185</name>
</gene>
<dbReference type="EMBL" id="JAQQLF010000006">
    <property type="protein sequence ID" value="MDC7716804.1"/>
    <property type="molecule type" value="Genomic_DNA"/>
</dbReference>
<name>A0ABT5IW51_9NEIS</name>
<organism evidence="2 3">
    <name type="scientific">Vogesella aquatica</name>
    <dbReference type="NCBI Taxonomy" id="2984206"/>
    <lineage>
        <taxon>Bacteria</taxon>
        <taxon>Pseudomonadati</taxon>
        <taxon>Pseudomonadota</taxon>
        <taxon>Betaproteobacteria</taxon>
        <taxon>Neisseriales</taxon>
        <taxon>Chromobacteriaceae</taxon>
        <taxon>Vogesella</taxon>
    </lineage>
</organism>
<proteinExistence type="predicted"/>
<feature type="region of interest" description="Disordered" evidence="1">
    <location>
        <begin position="1"/>
        <end position="73"/>
    </location>
</feature>
<evidence type="ECO:0000256" key="1">
    <source>
        <dbReference type="SAM" id="MobiDB-lite"/>
    </source>
</evidence>